<protein>
    <submittedName>
        <fullName evidence="2">Uncharacterized protein</fullName>
    </submittedName>
</protein>
<feature type="transmembrane region" description="Helical" evidence="1">
    <location>
        <begin position="168"/>
        <end position="189"/>
    </location>
</feature>
<feature type="transmembrane region" description="Helical" evidence="1">
    <location>
        <begin position="70"/>
        <end position="93"/>
    </location>
</feature>
<sequence length="210" mass="21970">MWLVGRQARALVDGSTAAPGDHREQLMTLDRALASPLRLAVGGVALVVAGLASLVVGLAAITIVDGRMDVASWLLLGVALVVYAGAMAALIVLGRSGSRLVDAWLRWFGAHREPVGRRGIWGRFFTLGSWVRAVATALVLLAALMAAGLVVAGASPGNPAGFDGDGRVFSVALGLAWGIPLLATTVTFARGDFRTMAAIGRRVRDEYARR</sequence>
<evidence type="ECO:0000256" key="1">
    <source>
        <dbReference type="SAM" id="Phobius"/>
    </source>
</evidence>
<keyword evidence="1" id="KW-0812">Transmembrane</keyword>
<evidence type="ECO:0000313" key="2">
    <source>
        <dbReference type="EMBL" id="RLV55561.1"/>
    </source>
</evidence>
<keyword evidence="3" id="KW-1185">Reference proteome</keyword>
<evidence type="ECO:0000313" key="3">
    <source>
        <dbReference type="Proteomes" id="UP000282515"/>
    </source>
</evidence>
<feature type="transmembrane region" description="Helical" evidence="1">
    <location>
        <begin position="133"/>
        <end position="156"/>
    </location>
</feature>
<dbReference type="AlphaFoldDB" id="A0A3L8PJU0"/>
<gene>
    <name evidence="2" type="ORF">D9V41_10760</name>
</gene>
<organism evidence="2 3">
    <name type="scientific">Aeromicrobium phragmitis</name>
    <dbReference type="NCBI Taxonomy" id="2478914"/>
    <lineage>
        <taxon>Bacteria</taxon>
        <taxon>Bacillati</taxon>
        <taxon>Actinomycetota</taxon>
        <taxon>Actinomycetes</taxon>
        <taxon>Propionibacteriales</taxon>
        <taxon>Nocardioidaceae</taxon>
        <taxon>Aeromicrobium</taxon>
    </lineage>
</organism>
<accession>A0A3L8PJU0</accession>
<feature type="transmembrane region" description="Helical" evidence="1">
    <location>
        <begin position="39"/>
        <end position="64"/>
    </location>
</feature>
<proteinExistence type="predicted"/>
<keyword evidence="1" id="KW-0472">Membrane</keyword>
<reference evidence="2 3" key="1">
    <citation type="submission" date="2018-10" db="EMBL/GenBank/DDBJ databases">
        <title>Aeromicrobium sp. 9W16Y-2 whole genome shotgun sequence.</title>
        <authorList>
            <person name="Li F."/>
        </authorList>
    </citation>
    <scope>NUCLEOTIDE SEQUENCE [LARGE SCALE GENOMIC DNA]</scope>
    <source>
        <strain evidence="2 3">9W16Y-2</strain>
    </source>
</reference>
<comment type="caution">
    <text evidence="2">The sequence shown here is derived from an EMBL/GenBank/DDBJ whole genome shotgun (WGS) entry which is preliminary data.</text>
</comment>
<name>A0A3L8PJU0_9ACTN</name>
<keyword evidence="1" id="KW-1133">Transmembrane helix</keyword>
<dbReference type="EMBL" id="RDBF01000007">
    <property type="protein sequence ID" value="RLV55561.1"/>
    <property type="molecule type" value="Genomic_DNA"/>
</dbReference>
<dbReference type="Proteomes" id="UP000282515">
    <property type="component" value="Unassembled WGS sequence"/>
</dbReference>